<evidence type="ECO:0000313" key="1">
    <source>
        <dbReference type="EMBL" id="VAW69254.1"/>
    </source>
</evidence>
<protein>
    <submittedName>
        <fullName evidence="1">Uncharacterized protein</fullName>
    </submittedName>
</protein>
<organism evidence="1">
    <name type="scientific">hydrothermal vent metagenome</name>
    <dbReference type="NCBI Taxonomy" id="652676"/>
    <lineage>
        <taxon>unclassified sequences</taxon>
        <taxon>metagenomes</taxon>
        <taxon>ecological metagenomes</taxon>
    </lineage>
</organism>
<accession>A0A3B0YK27</accession>
<proteinExistence type="predicted"/>
<gene>
    <name evidence="1" type="ORF">MNBD_GAMMA10-3356</name>
</gene>
<dbReference type="EMBL" id="UOFJ01000407">
    <property type="protein sequence ID" value="VAW69254.1"/>
    <property type="molecule type" value="Genomic_DNA"/>
</dbReference>
<sequence>MSFFIRGALVEYGSNFMGPIPNIVIFQFNPEQMARSFSIPGSGRNTDSVENTCQIESDQTSASPTESFPLTLYFSAADDLGENNIVSVIPRLFGIGPQLAALEKMIYSPGGIVSCSTLASLSAISDALPGSVQPATRNAPRQQIPRILFIWGTARVLPVVITSLSITEQKFDPLLNPVQAQVEVGLQIKSFTGNNADIGDAIGKGALKYTQTVKDVQAVLNLAKVAETAIDIIPF</sequence>
<dbReference type="AlphaFoldDB" id="A0A3B0YK27"/>
<reference evidence="1" key="1">
    <citation type="submission" date="2018-06" db="EMBL/GenBank/DDBJ databases">
        <authorList>
            <person name="Zhirakovskaya E."/>
        </authorList>
    </citation>
    <scope>NUCLEOTIDE SEQUENCE</scope>
</reference>
<name>A0A3B0YK27_9ZZZZ</name>